<feature type="domain" description="HTH OST-type" evidence="10">
    <location>
        <begin position="3"/>
        <end position="76"/>
    </location>
</feature>
<comment type="similarity">
    <text evidence="2">Belongs to the TDRD7 family.</text>
</comment>
<reference evidence="12 13" key="1">
    <citation type="submission" date="2025-04" db="UniProtKB">
        <authorList>
            <consortium name="RefSeq"/>
        </authorList>
    </citation>
    <scope>IDENTIFICATION</scope>
    <source>
        <tissue evidence="12 13">Blood</tissue>
    </source>
</reference>
<evidence type="ECO:0000256" key="8">
    <source>
        <dbReference type="SAM" id="MobiDB-lite"/>
    </source>
</evidence>
<evidence type="ECO:0000313" key="12">
    <source>
        <dbReference type="RefSeq" id="XP_054842647.1"/>
    </source>
</evidence>
<dbReference type="RefSeq" id="XP_054842647.1">
    <property type="nucleotide sequence ID" value="XM_054986672.1"/>
</dbReference>
<dbReference type="AlphaFoldDB" id="A0AA97JQI6"/>
<organism evidence="11 13">
    <name type="scientific">Eublepharis macularius</name>
    <name type="common">Leopard gecko</name>
    <name type="synonym">Cyrtodactylus macularius</name>
    <dbReference type="NCBI Taxonomy" id="481883"/>
    <lineage>
        <taxon>Eukaryota</taxon>
        <taxon>Metazoa</taxon>
        <taxon>Chordata</taxon>
        <taxon>Craniata</taxon>
        <taxon>Vertebrata</taxon>
        <taxon>Euteleostomi</taxon>
        <taxon>Lepidosauria</taxon>
        <taxon>Squamata</taxon>
        <taxon>Bifurcata</taxon>
        <taxon>Gekkota</taxon>
        <taxon>Eublepharidae</taxon>
        <taxon>Eublepharinae</taxon>
        <taxon>Eublepharis</taxon>
    </lineage>
</organism>
<dbReference type="InterPro" id="IPR041966">
    <property type="entry name" value="LOTUS-like"/>
</dbReference>
<evidence type="ECO:0000256" key="4">
    <source>
        <dbReference type="ARBA" id="ARBA00022737"/>
    </source>
</evidence>
<dbReference type="InterPro" id="IPR037978">
    <property type="entry name" value="TDRD7_LOTUS_3"/>
</dbReference>
<evidence type="ECO:0000256" key="7">
    <source>
        <dbReference type="ARBA" id="ARBA00022884"/>
    </source>
</evidence>
<sequence length="1089" mass="121943">MQEADLVAKMLRAVLQSHKNGVPFSRLQVEYKSLTGDWIPFKLLGHPSLEVYLESIPGVVRIEMGRTGEIVCHAVACQETQRIAQLVARQRTSKKNVGRQVNCRMRLKRTAPLTLVGKPKCTLRKPGFVSPSEESKRPLLPQLQSRGSHAVVRPSVGTAPYPLAPAFGSGEPREVLIQGRMMVMNRPDKRFVLPPRFQKELQVHLSRNLPYNSQEAVKEMKQETQTLPTCPSNIAINEIQKRIKEILNRFSNGVSLSKIPHLYKEVYKEDFNPAVLPLFEYWPHVCMAQKVCSGGHRDILLFPATKARLPAKSISSQEGRSQSTLIKEPAQNQGAAFSGDFKDKIAAILLNYSNGLWANALPEVYKDTYKAAFPHDVLSHLDSLSDVCTVDYISGNPKKAILYAKSKQNVEDLNVTGEIQVHEDLKRLAEQEASAIMQETQEQNLEDMTVPPLIVPEETSPSVLVVELDNTNEVVIRYVGKDYSAAQELMEDEMRDYYRQNPSVFPIQSPKVGQLVAVPVEEDAWLRAQIIAVEGSRIKVCYVDYGFNESIQHIRAYQLAKQFCSLPFQASKCKLAGLEAFCDDPVLVKMVDSQTCGKIFAVEILEKSDIPLVILYDTSGEDDININAVCLKALCDTSLKLHLQVNALYTNVRVTNVCSDGTLYCQVPSKGLTKLAECLQKLENYFQHKQAEDASVSSPYCGKICLFNSKGKWARVEITSVHSSRALDVQFMDTGTVASVKVGELREIPAVFLREIIAIPPQATKCCLADLPLHIGMWTPDAVLWLRDTVLNCPDCSIKVVKLDESHRIAHIYLFTPKNFSDPDRSINRQITHADLWKHQKDVFLSVSSSISPLGRGEVNLPQRRSVGVTKGPVGSGPRAVAPGSEDVAWPMPPPLPLPKSGEQIDVFISLACHPGYFVLQPWQDLHNLEVLMEEMLLYYSRADERPIAVEKNKLYAAKVENRWYRVLIKGVLANGLVSVYELDYGKHELLSIQKVQPLPDAFRKLPFQAVTALLAGVDQQQWSEEASVVFRNHTEKKALVAQVQTVVDGANPWDRKVVAYLVDTSLPDSDIWIHDLMTQYHMEISKAN</sequence>
<dbReference type="CTD" id="23424"/>
<dbReference type="PROSITE" id="PS50304">
    <property type="entry name" value="TUDOR"/>
    <property type="match status" value="2"/>
</dbReference>
<dbReference type="SUPFAM" id="SSF63748">
    <property type="entry name" value="Tudor/PWWP/MBT"/>
    <property type="match status" value="3"/>
</dbReference>
<dbReference type="Gene3D" id="2.40.50.90">
    <property type="match status" value="3"/>
</dbReference>
<evidence type="ECO:0000259" key="9">
    <source>
        <dbReference type="PROSITE" id="PS50304"/>
    </source>
</evidence>
<dbReference type="GeneID" id="129334518"/>
<dbReference type="KEGG" id="emc:129334518"/>
<dbReference type="Pfam" id="PF12872">
    <property type="entry name" value="OST-HTH"/>
    <property type="match status" value="2"/>
</dbReference>
<dbReference type="SMART" id="SM00333">
    <property type="entry name" value="TUDOR"/>
    <property type="match status" value="3"/>
</dbReference>
<feature type="domain" description="HTH OST-type" evidence="10">
    <location>
        <begin position="337"/>
        <end position="406"/>
    </location>
</feature>
<evidence type="ECO:0000313" key="13">
    <source>
        <dbReference type="RefSeq" id="XP_054842648.1"/>
    </source>
</evidence>
<dbReference type="PANTHER" id="PTHR22948">
    <property type="entry name" value="TUDOR DOMAIN CONTAINING PROTEIN"/>
    <property type="match status" value="1"/>
</dbReference>
<feature type="domain" description="HTH OST-type" evidence="10">
    <location>
        <begin position="235"/>
        <end position="303"/>
    </location>
</feature>
<keyword evidence="3" id="KW-0963">Cytoplasm</keyword>
<keyword evidence="7" id="KW-0694">RNA-binding</keyword>
<evidence type="ECO:0000256" key="5">
    <source>
        <dbReference type="ARBA" id="ARBA00022782"/>
    </source>
</evidence>
<evidence type="ECO:0000256" key="3">
    <source>
        <dbReference type="ARBA" id="ARBA00022490"/>
    </source>
</evidence>
<dbReference type="FunFam" id="3.30.420.610:FF:000008">
    <property type="entry name" value="Tudor domain-containing protein 7"/>
    <property type="match status" value="1"/>
</dbReference>
<dbReference type="FunFam" id="2.30.30.140:FF:000065">
    <property type="entry name" value="tudor domain-containing protein 7"/>
    <property type="match status" value="1"/>
</dbReference>
<protein>
    <submittedName>
        <fullName evidence="12 13">Tudor domain-containing protein 7 isoform X1</fullName>
    </submittedName>
</protein>
<evidence type="ECO:0000256" key="6">
    <source>
        <dbReference type="ARBA" id="ARBA00022871"/>
    </source>
</evidence>
<keyword evidence="4" id="KW-0677">Repeat</keyword>
<dbReference type="InterPro" id="IPR035437">
    <property type="entry name" value="SNase_OB-fold_sf"/>
</dbReference>
<dbReference type="Pfam" id="PF00567">
    <property type="entry name" value="TUDOR"/>
    <property type="match status" value="3"/>
</dbReference>
<evidence type="ECO:0000256" key="1">
    <source>
        <dbReference type="ARBA" id="ARBA00004496"/>
    </source>
</evidence>
<proteinExistence type="inferred from homology"/>
<feature type="region of interest" description="Disordered" evidence="8">
    <location>
        <begin position="866"/>
        <end position="886"/>
    </location>
</feature>
<dbReference type="PROSITE" id="PS51644">
    <property type="entry name" value="HTH_OST"/>
    <property type="match status" value="3"/>
</dbReference>
<gene>
    <name evidence="12 13" type="primary">TDRD7</name>
</gene>
<comment type="subcellular location">
    <subcellularLocation>
        <location evidence="1">Cytoplasm</location>
    </subcellularLocation>
</comment>
<name>A0AA97JQI6_EUBMA</name>
<keyword evidence="5" id="KW-0221">Differentiation</keyword>
<evidence type="ECO:0000313" key="11">
    <source>
        <dbReference type="Proteomes" id="UP001190640"/>
    </source>
</evidence>
<dbReference type="Gene3D" id="3.30.420.610">
    <property type="entry name" value="LOTUS domain-like"/>
    <property type="match status" value="3"/>
</dbReference>
<dbReference type="GO" id="GO:0030154">
    <property type="term" value="P:cell differentiation"/>
    <property type="evidence" value="ECO:0007669"/>
    <property type="project" value="UniProtKB-KW"/>
</dbReference>
<accession>A0AA97JQI6</accession>
<evidence type="ECO:0000256" key="2">
    <source>
        <dbReference type="ARBA" id="ARBA00007740"/>
    </source>
</evidence>
<dbReference type="GO" id="GO:0007283">
    <property type="term" value="P:spermatogenesis"/>
    <property type="evidence" value="ECO:0007669"/>
    <property type="project" value="UniProtKB-KW"/>
</dbReference>
<dbReference type="InterPro" id="IPR002999">
    <property type="entry name" value="Tudor"/>
</dbReference>
<dbReference type="PANTHER" id="PTHR22948:SF14">
    <property type="entry name" value="TUDOR DOMAIN-CONTAINING PROTEIN 7"/>
    <property type="match status" value="1"/>
</dbReference>
<feature type="domain" description="Tudor" evidence="9">
    <location>
        <begin position="509"/>
        <end position="566"/>
    </location>
</feature>
<dbReference type="RefSeq" id="XP_054842648.1">
    <property type="nucleotide sequence ID" value="XM_054986673.1"/>
</dbReference>
<keyword evidence="11" id="KW-1185">Reference proteome</keyword>
<evidence type="ECO:0000259" key="10">
    <source>
        <dbReference type="PROSITE" id="PS51644"/>
    </source>
</evidence>
<dbReference type="CDD" id="cd09974">
    <property type="entry name" value="LOTUS_3_TDRD7"/>
    <property type="match status" value="1"/>
</dbReference>
<dbReference type="Gene3D" id="2.30.30.140">
    <property type="match status" value="3"/>
</dbReference>
<feature type="domain" description="Tudor" evidence="9">
    <location>
        <begin position="698"/>
        <end position="755"/>
    </location>
</feature>
<dbReference type="GO" id="GO:0003723">
    <property type="term" value="F:RNA binding"/>
    <property type="evidence" value="ECO:0007669"/>
    <property type="project" value="UniProtKB-KW"/>
</dbReference>
<keyword evidence="6" id="KW-0744">Spermatogenesis</keyword>
<dbReference type="GO" id="GO:0005737">
    <property type="term" value="C:cytoplasm"/>
    <property type="evidence" value="ECO:0007669"/>
    <property type="project" value="UniProtKB-SubCell"/>
</dbReference>
<dbReference type="InterPro" id="IPR050621">
    <property type="entry name" value="Tudor_domain_containing"/>
</dbReference>
<dbReference type="InterPro" id="IPR025605">
    <property type="entry name" value="OST-HTH/LOTUS_dom"/>
</dbReference>
<dbReference type="Proteomes" id="UP001190640">
    <property type="component" value="Chromosome 8"/>
</dbReference>